<dbReference type="EMBL" id="JAAOIC020000072">
    <property type="protein sequence ID" value="KAG8033831.1"/>
    <property type="molecule type" value="Genomic_DNA"/>
</dbReference>
<evidence type="ECO:0000313" key="1">
    <source>
        <dbReference type="EMBL" id="KAG8033831.1"/>
    </source>
</evidence>
<protein>
    <recommendedName>
        <fullName evidence="3">N-acetyltransferase domain-containing protein</fullName>
    </recommendedName>
</protein>
<reference evidence="1" key="1">
    <citation type="submission" date="2020-03" db="EMBL/GenBank/DDBJ databases">
        <authorList>
            <person name="Chebbi M.A."/>
            <person name="Drezen J.M."/>
        </authorList>
    </citation>
    <scope>NUCLEOTIDE SEQUENCE</scope>
    <source>
        <tissue evidence="1">Whole body</tissue>
    </source>
</reference>
<dbReference type="GO" id="GO:0008080">
    <property type="term" value="F:N-acetyltransferase activity"/>
    <property type="evidence" value="ECO:0007669"/>
    <property type="project" value="TreeGrafter"/>
</dbReference>
<evidence type="ECO:0000313" key="2">
    <source>
        <dbReference type="Proteomes" id="UP000729913"/>
    </source>
</evidence>
<gene>
    <name evidence="1" type="ORF">G9C98_008312</name>
</gene>
<proteinExistence type="predicted"/>
<keyword evidence="2" id="KW-1185">Reference proteome</keyword>
<evidence type="ECO:0008006" key="3">
    <source>
        <dbReference type="Google" id="ProtNLM"/>
    </source>
</evidence>
<reference evidence="1" key="2">
    <citation type="submission" date="2021-04" db="EMBL/GenBank/DDBJ databases">
        <title>Genome-wide patterns of bracovirus chromosomal integration into multiple host tissues during parasitism.</title>
        <authorList>
            <person name="Chebbi M.A.C."/>
        </authorList>
    </citation>
    <scope>NUCLEOTIDE SEQUENCE</scope>
    <source>
        <tissue evidence="1">Whole body</tissue>
    </source>
</reference>
<dbReference type="AlphaFoldDB" id="A0A8J5QXI2"/>
<dbReference type="PANTHER" id="PTHR20905:SF28">
    <property type="entry name" value="GH28833P-RELATED"/>
    <property type="match status" value="1"/>
</dbReference>
<dbReference type="Proteomes" id="UP000729913">
    <property type="component" value="Unassembled WGS sequence"/>
</dbReference>
<dbReference type="PANTHER" id="PTHR20905">
    <property type="entry name" value="N-ACETYLTRANSFERASE-RELATED"/>
    <property type="match status" value="1"/>
</dbReference>
<organism evidence="1 2">
    <name type="scientific">Cotesia typhae</name>
    <dbReference type="NCBI Taxonomy" id="2053667"/>
    <lineage>
        <taxon>Eukaryota</taxon>
        <taxon>Metazoa</taxon>
        <taxon>Ecdysozoa</taxon>
        <taxon>Arthropoda</taxon>
        <taxon>Hexapoda</taxon>
        <taxon>Insecta</taxon>
        <taxon>Pterygota</taxon>
        <taxon>Neoptera</taxon>
        <taxon>Endopterygota</taxon>
        <taxon>Hymenoptera</taxon>
        <taxon>Apocrita</taxon>
        <taxon>Ichneumonoidea</taxon>
        <taxon>Braconidae</taxon>
        <taxon>Microgastrinae</taxon>
        <taxon>Cotesia</taxon>
    </lineage>
</organism>
<dbReference type="CDD" id="cd04301">
    <property type="entry name" value="NAT_SF"/>
    <property type="match status" value="1"/>
</dbReference>
<comment type="caution">
    <text evidence="1">The sequence shown here is derived from an EMBL/GenBank/DDBJ whole genome shotgun (WGS) entry which is preliminary data.</text>
</comment>
<accession>A0A8J5QXI2</accession>
<sequence>MSNFLRFDPRGKIVYKILSEDKIDAALEVQQKSMCDENVAIGVGLYEEKNASESMECVFREVIKDNCTIVGIDIETDNVVAVSFNKLHMKAQKDEPNFFGEVVESHIKSGPALALIQFIDEVESKVDIFEKYNTSAAMEIFYIGTDPNYRGRRIGQEILGASIALAVELKNPINASKVKPEALFGVFTSNYSQKLAEYHNFEWLSTANYSDYEYFGKKMSNRIKNCEHKTSKFGARSI</sequence>
<dbReference type="OrthoDB" id="8191594at2759"/>
<name>A0A8J5QXI2_9HYME</name>